<keyword evidence="2" id="KW-1185">Reference proteome</keyword>
<reference evidence="1 2" key="1">
    <citation type="submission" date="2024-09" db="EMBL/GenBank/DDBJ databases">
        <title>The Natural Products Discovery Center: Release of the First 8490 Sequenced Strains for Exploring Actinobacteria Biosynthetic Diversity.</title>
        <authorList>
            <person name="Kalkreuter E."/>
            <person name="Kautsar S.A."/>
            <person name="Yang D."/>
            <person name="Bader C.D."/>
            <person name="Teijaro C.N."/>
            <person name="Fluegel L."/>
            <person name="Davis C.M."/>
            <person name="Simpson J.R."/>
            <person name="Lauterbach L."/>
            <person name="Steele A.D."/>
            <person name="Gui C."/>
            <person name="Meng S."/>
            <person name="Li G."/>
            <person name="Viehrig K."/>
            <person name="Ye F."/>
            <person name="Su P."/>
            <person name="Kiefer A.F."/>
            <person name="Nichols A."/>
            <person name="Cepeda A.J."/>
            <person name="Yan W."/>
            <person name="Fan B."/>
            <person name="Jiang Y."/>
            <person name="Adhikari A."/>
            <person name="Zheng C.-J."/>
            <person name="Schuster L."/>
            <person name="Cowan T.M."/>
            <person name="Smanski M.J."/>
            <person name="Chevrette M.G."/>
            <person name="De Carvalho L.P.S."/>
            <person name="Shen B."/>
        </authorList>
    </citation>
    <scope>NUCLEOTIDE SEQUENCE [LARGE SCALE GENOMIC DNA]</scope>
    <source>
        <strain evidence="1 2">NPDC057399</strain>
    </source>
</reference>
<comment type="caution">
    <text evidence="1">The sequence shown here is derived from an EMBL/GenBank/DDBJ whole genome shotgun (WGS) entry which is preliminary data.</text>
</comment>
<proteinExistence type="predicted"/>
<dbReference type="Proteomes" id="UP001600650">
    <property type="component" value="Unassembled WGS sequence"/>
</dbReference>
<protein>
    <submittedName>
        <fullName evidence="1">Uncharacterized protein</fullName>
    </submittedName>
</protein>
<evidence type="ECO:0000313" key="2">
    <source>
        <dbReference type="Proteomes" id="UP001600650"/>
    </source>
</evidence>
<organism evidence="1 2">
    <name type="scientific">Streptomyces cellulosae</name>
    <dbReference type="NCBI Taxonomy" id="1968"/>
    <lineage>
        <taxon>Bacteria</taxon>
        <taxon>Bacillati</taxon>
        <taxon>Actinomycetota</taxon>
        <taxon>Actinomycetes</taxon>
        <taxon>Kitasatosporales</taxon>
        <taxon>Streptomycetaceae</taxon>
        <taxon>Streptomyces</taxon>
    </lineage>
</organism>
<accession>A0ABW6JLI3</accession>
<dbReference type="EMBL" id="JBHVBU010000054">
    <property type="protein sequence ID" value="MFE7965235.1"/>
    <property type="molecule type" value="Genomic_DNA"/>
</dbReference>
<evidence type="ECO:0000313" key="1">
    <source>
        <dbReference type="EMBL" id="MFE7965235.1"/>
    </source>
</evidence>
<gene>
    <name evidence="1" type="ORF">ACFU0X_19760</name>
</gene>
<dbReference type="RefSeq" id="WP_381727145.1">
    <property type="nucleotide sequence ID" value="NZ_JBHVBU010000054.1"/>
</dbReference>
<name>A0ABW6JLI3_STRCE</name>
<sequence length="151" mass="16225">MPIGMMGGVTIDTKETTLNPFVSPAPVELPEHLAAPLASAKHLAEEIVPQSVRYLRSEVYKVRGEYMSAVAVPGVLERAVKLDAAYQTYTRLLDTIRDEEEDPGLYGSPYLVELAAVADALAHQGGVPVNLAARLGHLREVPVPLADEVPA</sequence>